<accession>A0A9Q0KXQ9</accession>
<evidence type="ECO:0000313" key="3">
    <source>
        <dbReference type="Proteomes" id="UP001141806"/>
    </source>
</evidence>
<dbReference type="EMBL" id="JAMYWD010000002">
    <property type="protein sequence ID" value="KAJ4978708.1"/>
    <property type="molecule type" value="Genomic_DNA"/>
</dbReference>
<evidence type="ECO:0000259" key="1">
    <source>
        <dbReference type="Pfam" id="PF23156"/>
    </source>
</evidence>
<dbReference type="PANTHER" id="PTHR33270">
    <property type="entry name" value="BNAC05G50380D PROTEIN"/>
    <property type="match status" value="1"/>
</dbReference>
<comment type="caution">
    <text evidence="2">The sequence shown here is derived from an EMBL/GenBank/DDBJ whole genome shotgun (WGS) entry which is preliminary data.</text>
</comment>
<protein>
    <recommendedName>
        <fullName evidence="1">DUF7054 domain-containing protein</fullName>
    </recommendedName>
</protein>
<dbReference type="PANTHER" id="PTHR33270:SF24">
    <property type="entry name" value="EXPRESSED PROTEIN"/>
    <property type="match status" value="1"/>
</dbReference>
<organism evidence="2 3">
    <name type="scientific">Protea cynaroides</name>
    <dbReference type="NCBI Taxonomy" id="273540"/>
    <lineage>
        <taxon>Eukaryota</taxon>
        <taxon>Viridiplantae</taxon>
        <taxon>Streptophyta</taxon>
        <taxon>Embryophyta</taxon>
        <taxon>Tracheophyta</taxon>
        <taxon>Spermatophyta</taxon>
        <taxon>Magnoliopsida</taxon>
        <taxon>Proteales</taxon>
        <taxon>Proteaceae</taxon>
        <taxon>Protea</taxon>
    </lineage>
</organism>
<dbReference type="Proteomes" id="UP001141806">
    <property type="component" value="Unassembled WGS sequence"/>
</dbReference>
<dbReference type="AlphaFoldDB" id="A0A9Q0KXQ9"/>
<keyword evidence="3" id="KW-1185">Reference proteome</keyword>
<feature type="domain" description="DUF7054" evidence="1">
    <location>
        <begin position="66"/>
        <end position="150"/>
    </location>
</feature>
<dbReference type="Pfam" id="PF23156">
    <property type="entry name" value="DUF7054"/>
    <property type="match status" value="1"/>
</dbReference>
<gene>
    <name evidence="2" type="ORF">NE237_009488</name>
</gene>
<dbReference type="InterPro" id="IPR055482">
    <property type="entry name" value="DUF7054"/>
</dbReference>
<sequence>MPRPSKSVLRRGLEDIGKGEKQLKNRADSFNGRTYLIKAGIRRPMSNPDLFSAGKLQETLPEMPAKLTKLLLKVTIQRSLGDIQLVMSLESTVGDLIAATVRLYAQEGRRPLLPTTDPAGFDLHYSQFSLERLYREEKLKELGSRNFFLCLKSPDGAGVEASSSSSSSPLCSLYSNQADKVWFMDFSL</sequence>
<evidence type="ECO:0000313" key="2">
    <source>
        <dbReference type="EMBL" id="KAJ4978708.1"/>
    </source>
</evidence>
<dbReference type="OrthoDB" id="651546at2759"/>
<proteinExistence type="predicted"/>
<reference evidence="2" key="1">
    <citation type="journal article" date="2023" name="Plant J.">
        <title>The genome of the king protea, Protea cynaroides.</title>
        <authorList>
            <person name="Chang J."/>
            <person name="Duong T.A."/>
            <person name="Schoeman C."/>
            <person name="Ma X."/>
            <person name="Roodt D."/>
            <person name="Barker N."/>
            <person name="Li Z."/>
            <person name="Van de Peer Y."/>
            <person name="Mizrachi E."/>
        </authorList>
    </citation>
    <scope>NUCLEOTIDE SEQUENCE</scope>
    <source>
        <tissue evidence="2">Young leaves</tissue>
    </source>
</reference>
<dbReference type="InterPro" id="IPR040358">
    <property type="entry name" value="At4g22758-like"/>
</dbReference>
<name>A0A9Q0KXQ9_9MAGN</name>